<dbReference type="PANTHER" id="PTHR42986:SF1">
    <property type="entry name" value="BENZALDEHYDE DEHYDROGENASE YFMT"/>
    <property type="match status" value="1"/>
</dbReference>
<dbReference type="InterPro" id="IPR016160">
    <property type="entry name" value="Ald_DH_CS_CYS"/>
</dbReference>
<dbReference type="SUPFAM" id="SSF53720">
    <property type="entry name" value="ALDH-like"/>
    <property type="match status" value="1"/>
</dbReference>
<accession>A0ABW0YLZ2</accession>
<keyword evidence="8" id="KW-1185">Reference proteome</keyword>
<name>A0ABW0YLZ2_9BACI</name>
<dbReference type="Proteomes" id="UP001596142">
    <property type="component" value="Unassembled WGS sequence"/>
</dbReference>
<dbReference type="Gene3D" id="3.40.605.10">
    <property type="entry name" value="Aldehyde Dehydrogenase, Chain A, domain 1"/>
    <property type="match status" value="1"/>
</dbReference>
<dbReference type="RefSeq" id="WP_385940434.1">
    <property type="nucleotide sequence ID" value="NZ_JBHSOZ010000003.1"/>
</dbReference>
<dbReference type="InterPro" id="IPR016163">
    <property type="entry name" value="Ald_DH_C"/>
</dbReference>
<gene>
    <name evidence="7" type="ORF">ACFPU1_03080</name>
</gene>
<sequence length="481" mass="52719">MHLDLQYINGFWKEGSSEKTIENNNPFSNERISTIKSASEKDVNEAYSAAAHAQKEWAAYTPAEKQGYFEKLLQVLKEEKDLITEWLIKESGSTRIKAEAEFGAAYEVTREALSFPSRMNGQILPSNVPNKENYVYRRPKGVVGVIGPWNFPFHLSMRSVAPALAAGNTVVIKPASDTPMTSGLLFGYLFEKAGFPKGVVNVVVGRGSEIGDAFVQHNVPKLISFTGSTEVGSHLASEAGKLLKDTALELGGNNAMVILDDADVDRAVDAAIFGKFLHQGQICMALNRIIVDASIHDEFVEKFVKRVKELPYGDPTNSSTVVGPLINHSQVERIQKEVDHSVKEGANLLTGGSHEGNVFEPTVVSNVTKDMDIFQNELFGPVVSIVKVQSEEEAIETANDTIYGLSGSVFTKDRFRGMEVARQIETGMIHVNDQSVNDEAHVAFGGEKDSGLGRFGGEWALDKFTTVQTVSVMSGYREYPF</sequence>
<dbReference type="PROSITE" id="PS00687">
    <property type="entry name" value="ALDEHYDE_DEHYDR_GLU"/>
    <property type="match status" value="1"/>
</dbReference>
<reference evidence="8" key="1">
    <citation type="journal article" date="2019" name="Int. J. Syst. Evol. Microbiol.">
        <title>The Global Catalogue of Microorganisms (GCM) 10K type strain sequencing project: providing services to taxonomists for standard genome sequencing and annotation.</title>
        <authorList>
            <consortium name="The Broad Institute Genomics Platform"/>
            <consortium name="The Broad Institute Genome Sequencing Center for Infectious Disease"/>
            <person name="Wu L."/>
            <person name="Ma J."/>
        </authorList>
    </citation>
    <scope>NUCLEOTIDE SEQUENCE [LARGE SCALE GENOMIC DNA]</scope>
    <source>
        <strain evidence="8">CECT 7184</strain>
    </source>
</reference>
<dbReference type="InterPro" id="IPR016161">
    <property type="entry name" value="Ald_DH/histidinol_DH"/>
</dbReference>
<keyword evidence="3" id="KW-0520">NAD</keyword>
<protein>
    <submittedName>
        <fullName evidence="7">Aldehyde dehydrogenase family protein</fullName>
    </submittedName>
</protein>
<dbReference type="PROSITE" id="PS00070">
    <property type="entry name" value="ALDEHYDE_DEHYDR_CYS"/>
    <property type="match status" value="1"/>
</dbReference>
<evidence type="ECO:0000259" key="6">
    <source>
        <dbReference type="Pfam" id="PF00171"/>
    </source>
</evidence>
<evidence type="ECO:0000313" key="7">
    <source>
        <dbReference type="EMBL" id="MFC5711757.1"/>
    </source>
</evidence>
<dbReference type="EMBL" id="JBHSOZ010000003">
    <property type="protein sequence ID" value="MFC5711757.1"/>
    <property type="molecule type" value="Genomic_DNA"/>
</dbReference>
<feature type="domain" description="Aldehyde dehydrogenase" evidence="6">
    <location>
        <begin position="12"/>
        <end position="470"/>
    </location>
</feature>
<dbReference type="PANTHER" id="PTHR42986">
    <property type="entry name" value="BENZALDEHYDE DEHYDROGENASE YFMT"/>
    <property type="match status" value="1"/>
</dbReference>
<dbReference type="InterPro" id="IPR015590">
    <property type="entry name" value="Aldehyde_DH_dom"/>
</dbReference>
<evidence type="ECO:0000256" key="3">
    <source>
        <dbReference type="ARBA" id="ARBA00023027"/>
    </source>
</evidence>
<dbReference type="InterPro" id="IPR016162">
    <property type="entry name" value="Ald_DH_N"/>
</dbReference>
<comment type="caution">
    <text evidence="7">The sequence shown here is derived from an EMBL/GenBank/DDBJ whole genome shotgun (WGS) entry which is preliminary data.</text>
</comment>
<comment type="similarity">
    <text evidence="1 5">Belongs to the aldehyde dehydrogenase family.</text>
</comment>
<proteinExistence type="inferred from homology"/>
<dbReference type="Gene3D" id="3.40.309.10">
    <property type="entry name" value="Aldehyde Dehydrogenase, Chain A, domain 2"/>
    <property type="match status" value="1"/>
</dbReference>
<keyword evidence="2 5" id="KW-0560">Oxidoreductase</keyword>
<evidence type="ECO:0000313" key="8">
    <source>
        <dbReference type="Proteomes" id="UP001596142"/>
    </source>
</evidence>
<evidence type="ECO:0000256" key="4">
    <source>
        <dbReference type="PROSITE-ProRule" id="PRU10007"/>
    </source>
</evidence>
<feature type="active site" evidence="4">
    <location>
        <position position="249"/>
    </location>
</feature>
<dbReference type="InterPro" id="IPR029510">
    <property type="entry name" value="Ald_DH_CS_GLU"/>
</dbReference>
<organism evidence="7 8">
    <name type="scientific">Thalassorhabdus alkalitolerans</name>
    <dbReference type="NCBI Taxonomy" id="2282697"/>
    <lineage>
        <taxon>Bacteria</taxon>
        <taxon>Bacillati</taxon>
        <taxon>Bacillota</taxon>
        <taxon>Bacilli</taxon>
        <taxon>Bacillales</taxon>
        <taxon>Bacillaceae</taxon>
        <taxon>Thalassorhabdus</taxon>
    </lineage>
</organism>
<dbReference type="Pfam" id="PF00171">
    <property type="entry name" value="Aldedh"/>
    <property type="match status" value="1"/>
</dbReference>
<evidence type="ECO:0000256" key="2">
    <source>
        <dbReference type="ARBA" id="ARBA00023002"/>
    </source>
</evidence>
<evidence type="ECO:0000256" key="5">
    <source>
        <dbReference type="RuleBase" id="RU003345"/>
    </source>
</evidence>
<evidence type="ECO:0000256" key="1">
    <source>
        <dbReference type="ARBA" id="ARBA00009986"/>
    </source>
</evidence>